<protein>
    <submittedName>
        <fullName evidence="2">Uncharacterized protein</fullName>
    </submittedName>
</protein>
<evidence type="ECO:0000313" key="3">
    <source>
        <dbReference type="Proteomes" id="UP000187412"/>
    </source>
</evidence>
<organism evidence="2 3">
    <name type="scientific">Paenibacillus borealis</name>
    <dbReference type="NCBI Taxonomy" id="160799"/>
    <lineage>
        <taxon>Bacteria</taxon>
        <taxon>Bacillati</taxon>
        <taxon>Bacillota</taxon>
        <taxon>Bacilli</taxon>
        <taxon>Bacillales</taxon>
        <taxon>Paenibacillaceae</taxon>
        <taxon>Paenibacillus</taxon>
    </lineage>
</organism>
<evidence type="ECO:0000256" key="1">
    <source>
        <dbReference type="SAM" id="MobiDB-lite"/>
    </source>
</evidence>
<accession>A0ABX3H2D1</accession>
<reference evidence="2 3" key="1">
    <citation type="submission" date="2016-10" db="EMBL/GenBank/DDBJ databases">
        <title>Paenibacillus species isolates.</title>
        <authorList>
            <person name="Beno S.M."/>
        </authorList>
    </citation>
    <scope>NUCLEOTIDE SEQUENCE [LARGE SCALE GENOMIC DNA]</scope>
    <source>
        <strain evidence="2 3">FSL H7-0744</strain>
    </source>
</reference>
<sequence>MLFYPPKPSLQGGPQGPRPSGHPEACLNSAAARKRVTVAADRPSFGQALRALPCEGFRHRPFAYGGCAKALPCNVWAIKPLSLRESLYGGTAQ</sequence>
<name>A0ABX3H2D1_PAEBO</name>
<keyword evidence="3" id="KW-1185">Reference proteome</keyword>
<dbReference type="EMBL" id="MPTB01000046">
    <property type="protein sequence ID" value="OMD41287.1"/>
    <property type="molecule type" value="Genomic_DNA"/>
</dbReference>
<evidence type="ECO:0000313" key="2">
    <source>
        <dbReference type="EMBL" id="OMD41287.1"/>
    </source>
</evidence>
<proteinExistence type="predicted"/>
<comment type="caution">
    <text evidence="2">The sequence shown here is derived from an EMBL/GenBank/DDBJ whole genome shotgun (WGS) entry which is preliminary data.</text>
</comment>
<feature type="region of interest" description="Disordered" evidence="1">
    <location>
        <begin position="1"/>
        <end position="25"/>
    </location>
</feature>
<dbReference type="Proteomes" id="UP000187412">
    <property type="component" value="Unassembled WGS sequence"/>
</dbReference>
<gene>
    <name evidence="2" type="ORF">BSK56_27295</name>
</gene>